<dbReference type="AlphaFoldDB" id="A0A699ST91"/>
<organism evidence="1">
    <name type="scientific">Tanacetum cinerariifolium</name>
    <name type="common">Dalmatian daisy</name>
    <name type="synonym">Chrysanthemum cinerariifolium</name>
    <dbReference type="NCBI Taxonomy" id="118510"/>
    <lineage>
        <taxon>Eukaryota</taxon>
        <taxon>Viridiplantae</taxon>
        <taxon>Streptophyta</taxon>
        <taxon>Embryophyta</taxon>
        <taxon>Tracheophyta</taxon>
        <taxon>Spermatophyta</taxon>
        <taxon>Magnoliopsida</taxon>
        <taxon>eudicotyledons</taxon>
        <taxon>Gunneridae</taxon>
        <taxon>Pentapetalae</taxon>
        <taxon>asterids</taxon>
        <taxon>campanulids</taxon>
        <taxon>Asterales</taxon>
        <taxon>Asteraceae</taxon>
        <taxon>Asteroideae</taxon>
        <taxon>Anthemideae</taxon>
        <taxon>Anthemidinae</taxon>
        <taxon>Tanacetum</taxon>
    </lineage>
</organism>
<gene>
    <name evidence="1" type="ORF">Tci_873264</name>
</gene>
<reference evidence="1" key="1">
    <citation type="journal article" date="2019" name="Sci. Rep.">
        <title>Draft genome of Tanacetum cinerariifolium, the natural source of mosquito coil.</title>
        <authorList>
            <person name="Yamashiro T."/>
            <person name="Shiraishi A."/>
            <person name="Satake H."/>
            <person name="Nakayama K."/>
        </authorList>
    </citation>
    <scope>NUCLEOTIDE SEQUENCE</scope>
</reference>
<evidence type="ECO:0000313" key="1">
    <source>
        <dbReference type="EMBL" id="GFD01295.1"/>
    </source>
</evidence>
<protein>
    <submittedName>
        <fullName evidence="1">Uncharacterized protein</fullName>
    </submittedName>
</protein>
<proteinExistence type="predicted"/>
<dbReference type="EMBL" id="BKCJ011190451">
    <property type="protein sequence ID" value="GFD01295.1"/>
    <property type="molecule type" value="Genomic_DNA"/>
</dbReference>
<sequence>LCITVHAGLFFERRAQHLVQSADFAVVALLCGFDGALGEVVAQDVERVDGVHAGATVFLACSRFAGDAGLVGLGPGVEAGHVDEVVAQAADGDVGGLFAQAAEEQAVVDAAVLHQLQQAGDEFGIIIFGRRQAKAAAHQVQVMRLIQRQEHTQRFTQRFDADEWRQCLSERAEVPLTNRHLIAEGVAAFVVRVVANEVLIEVVEKGERTKVERDAQNRHVVGVHYAVAETVGLP</sequence>
<name>A0A699ST91_TANCI</name>
<comment type="caution">
    <text evidence="1">The sequence shown here is derived from an EMBL/GenBank/DDBJ whole genome shotgun (WGS) entry which is preliminary data.</text>
</comment>
<feature type="non-terminal residue" evidence="1">
    <location>
        <position position="1"/>
    </location>
</feature>
<accession>A0A699ST91</accession>
<feature type="non-terminal residue" evidence="1">
    <location>
        <position position="234"/>
    </location>
</feature>